<reference evidence="2" key="2">
    <citation type="submission" date="2020-12" db="EMBL/GenBank/DDBJ databases">
        <authorList>
            <person name="Kanost M."/>
        </authorList>
    </citation>
    <scope>NUCLEOTIDE SEQUENCE</scope>
</reference>
<keyword evidence="3" id="KW-1185">Reference proteome</keyword>
<dbReference type="CDD" id="cd14733">
    <property type="entry name" value="BACK"/>
    <property type="match status" value="1"/>
</dbReference>
<dbReference type="InterPro" id="IPR000210">
    <property type="entry name" value="BTB/POZ_dom"/>
</dbReference>
<gene>
    <name evidence="2" type="ORF">O3G_MSEX013289</name>
</gene>
<comment type="caution">
    <text evidence="2">The sequence shown here is derived from an EMBL/GenBank/DDBJ whole genome shotgun (WGS) entry which is preliminary data.</text>
</comment>
<dbReference type="PANTHER" id="PTHR24413">
    <property type="entry name" value="SPECKLE-TYPE POZ PROTEIN"/>
    <property type="match status" value="1"/>
</dbReference>
<sequence>MPIQKDLPNRHDIGGTYTNETPDLWFYYTTSMCPKSFLLLNLFVCHRKTGSFSVGISNSNQFTMTDNICTLPNNLTWYNFRSAQNDETHYIKTFHFPMENFKTDVEVDTTTIVIPLNIRVEPPFSLNSDVLKTIKLEHNESNCFIQQEKTDFIIKSDSGKEYPVHKILVASHSSVLRQLMKDKIMLCLDINDNTVELLLQYIYTGTIKNIGDQNVLDLLETVHKFQLKPLLILIDHLIEKELTVNNAVQMALVAKKYGLHELKSKVYDYIKNNPDVMNSEGWKHLNDVELTKSIFQYVLTNKI</sequence>
<dbReference type="EMBL" id="JH668852">
    <property type="protein sequence ID" value="KAG6462486.1"/>
    <property type="molecule type" value="Genomic_DNA"/>
</dbReference>
<dbReference type="PROSITE" id="PS50097">
    <property type="entry name" value="BTB"/>
    <property type="match status" value="1"/>
</dbReference>
<dbReference type="SMART" id="SM00225">
    <property type="entry name" value="BTB"/>
    <property type="match status" value="1"/>
</dbReference>
<proteinExistence type="predicted"/>
<protein>
    <recommendedName>
        <fullName evidence="1">BTB domain-containing protein</fullName>
    </recommendedName>
</protein>
<accession>A0A922CYA1</accession>
<evidence type="ECO:0000313" key="2">
    <source>
        <dbReference type="EMBL" id="KAG6462486.1"/>
    </source>
</evidence>
<dbReference type="CDD" id="cd18186">
    <property type="entry name" value="BTB_POZ_ZBTB_KLHL-like"/>
    <property type="match status" value="1"/>
</dbReference>
<evidence type="ECO:0000259" key="1">
    <source>
        <dbReference type="PROSITE" id="PS50097"/>
    </source>
</evidence>
<organism evidence="2 3">
    <name type="scientific">Manduca sexta</name>
    <name type="common">Tobacco hawkmoth</name>
    <name type="synonym">Tobacco hornworm</name>
    <dbReference type="NCBI Taxonomy" id="7130"/>
    <lineage>
        <taxon>Eukaryota</taxon>
        <taxon>Metazoa</taxon>
        <taxon>Ecdysozoa</taxon>
        <taxon>Arthropoda</taxon>
        <taxon>Hexapoda</taxon>
        <taxon>Insecta</taxon>
        <taxon>Pterygota</taxon>
        <taxon>Neoptera</taxon>
        <taxon>Endopterygota</taxon>
        <taxon>Lepidoptera</taxon>
        <taxon>Glossata</taxon>
        <taxon>Ditrysia</taxon>
        <taxon>Bombycoidea</taxon>
        <taxon>Sphingidae</taxon>
        <taxon>Sphinginae</taxon>
        <taxon>Sphingini</taxon>
        <taxon>Manduca</taxon>
    </lineage>
</organism>
<dbReference type="AlphaFoldDB" id="A0A922CYA1"/>
<dbReference type="Proteomes" id="UP000791440">
    <property type="component" value="Unassembled WGS sequence"/>
</dbReference>
<evidence type="ECO:0000313" key="3">
    <source>
        <dbReference type="Proteomes" id="UP000791440"/>
    </source>
</evidence>
<name>A0A922CYA1_MANSE</name>
<feature type="domain" description="BTB" evidence="1">
    <location>
        <begin position="150"/>
        <end position="207"/>
    </location>
</feature>
<dbReference type="Pfam" id="PF00651">
    <property type="entry name" value="BTB"/>
    <property type="match status" value="1"/>
</dbReference>
<reference evidence="2" key="1">
    <citation type="journal article" date="2016" name="Insect Biochem. Mol. Biol.">
        <title>Multifaceted biological insights from a draft genome sequence of the tobacco hornworm moth, Manduca sexta.</title>
        <authorList>
            <person name="Kanost M.R."/>
            <person name="Arrese E.L."/>
            <person name="Cao X."/>
            <person name="Chen Y.R."/>
            <person name="Chellapilla S."/>
            <person name="Goldsmith M.R."/>
            <person name="Grosse-Wilde E."/>
            <person name="Heckel D.G."/>
            <person name="Herndon N."/>
            <person name="Jiang H."/>
            <person name="Papanicolaou A."/>
            <person name="Qu J."/>
            <person name="Soulages J.L."/>
            <person name="Vogel H."/>
            <person name="Walters J."/>
            <person name="Waterhouse R.M."/>
            <person name="Ahn S.J."/>
            <person name="Almeida F.C."/>
            <person name="An C."/>
            <person name="Aqrawi P."/>
            <person name="Bretschneider A."/>
            <person name="Bryant W.B."/>
            <person name="Bucks S."/>
            <person name="Chao H."/>
            <person name="Chevignon G."/>
            <person name="Christen J.M."/>
            <person name="Clarke D.F."/>
            <person name="Dittmer N.T."/>
            <person name="Ferguson L.C.F."/>
            <person name="Garavelou S."/>
            <person name="Gordon K.H.J."/>
            <person name="Gunaratna R.T."/>
            <person name="Han Y."/>
            <person name="Hauser F."/>
            <person name="He Y."/>
            <person name="Heidel-Fischer H."/>
            <person name="Hirsh A."/>
            <person name="Hu Y."/>
            <person name="Jiang H."/>
            <person name="Kalra D."/>
            <person name="Klinner C."/>
            <person name="Konig C."/>
            <person name="Kovar C."/>
            <person name="Kroll A.R."/>
            <person name="Kuwar S.S."/>
            <person name="Lee S.L."/>
            <person name="Lehman R."/>
            <person name="Li K."/>
            <person name="Li Z."/>
            <person name="Liang H."/>
            <person name="Lovelace S."/>
            <person name="Lu Z."/>
            <person name="Mansfield J.H."/>
            <person name="McCulloch K.J."/>
            <person name="Mathew T."/>
            <person name="Morton B."/>
            <person name="Muzny D.M."/>
            <person name="Neunemann D."/>
            <person name="Ongeri F."/>
            <person name="Pauchet Y."/>
            <person name="Pu L.L."/>
            <person name="Pyrousis I."/>
            <person name="Rao X.J."/>
            <person name="Redding A."/>
            <person name="Roesel C."/>
            <person name="Sanchez-Gracia A."/>
            <person name="Schaack S."/>
            <person name="Shukla A."/>
            <person name="Tetreau G."/>
            <person name="Wang Y."/>
            <person name="Xiong G.H."/>
            <person name="Traut W."/>
            <person name="Walsh T.K."/>
            <person name="Worley K.C."/>
            <person name="Wu D."/>
            <person name="Wu W."/>
            <person name="Wu Y.Q."/>
            <person name="Zhang X."/>
            <person name="Zou Z."/>
            <person name="Zucker H."/>
            <person name="Briscoe A.D."/>
            <person name="Burmester T."/>
            <person name="Clem R.J."/>
            <person name="Feyereisen R."/>
            <person name="Grimmelikhuijzen C.J.P."/>
            <person name="Hamodrakas S.J."/>
            <person name="Hansson B.S."/>
            <person name="Huguet E."/>
            <person name="Jermiin L.S."/>
            <person name="Lan Q."/>
            <person name="Lehman H.K."/>
            <person name="Lorenzen M."/>
            <person name="Merzendorfer H."/>
            <person name="Michalopoulos I."/>
            <person name="Morton D.B."/>
            <person name="Muthukrishnan S."/>
            <person name="Oakeshott J.G."/>
            <person name="Palmer W."/>
            <person name="Park Y."/>
            <person name="Passarelli A.L."/>
            <person name="Rozas J."/>
            <person name="Schwartz L.M."/>
            <person name="Smith W."/>
            <person name="Southgate A."/>
            <person name="Vilcinskas A."/>
            <person name="Vogt R."/>
            <person name="Wang P."/>
            <person name="Werren J."/>
            <person name="Yu X.Q."/>
            <person name="Zhou J.J."/>
            <person name="Brown S.J."/>
            <person name="Scherer S.E."/>
            <person name="Richards S."/>
            <person name="Blissard G.W."/>
        </authorList>
    </citation>
    <scope>NUCLEOTIDE SEQUENCE</scope>
</reference>